<keyword evidence="3" id="KW-0804">Transcription</keyword>
<reference evidence="5" key="1">
    <citation type="journal article" date="2015" name="Nature">
        <title>Complex archaea that bridge the gap between prokaryotes and eukaryotes.</title>
        <authorList>
            <person name="Spang A."/>
            <person name="Saw J.H."/>
            <person name="Jorgensen S.L."/>
            <person name="Zaremba-Niedzwiedzka K."/>
            <person name="Martijn J."/>
            <person name="Lind A.E."/>
            <person name="van Eijk R."/>
            <person name="Schleper C."/>
            <person name="Guy L."/>
            <person name="Ettema T.J."/>
        </authorList>
    </citation>
    <scope>NUCLEOTIDE SEQUENCE</scope>
</reference>
<evidence type="ECO:0000256" key="1">
    <source>
        <dbReference type="ARBA" id="ARBA00023015"/>
    </source>
</evidence>
<dbReference type="InterPro" id="IPR011991">
    <property type="entry name" value="ArsR-like_HTH"/>
</dbReference>
<dbReference type="CDD" id="cd00090">
    <property type="entry name" value="HTH_ARSR"/>
    <property type="match status" value="1"/>
</dbReference>
<dbReference type="Gene3D" id="1.10.10.10">
    <property type="entry name" value="Winged helix-like DNA-binding domain superfamily/Winged helix DNA-binding domain"/>
    <property type="match status" value="1"/>
</dbReference>
<dbReference type="PANTHER" id="PTHR33154:SF18">
    <property type="entry name" value="ARSENICAL RESISTANCE OPERON REPRESSOR"/>
    <property type="match status" value="1"/>
</dbReference>
<proteinExistence type="predicted"/>
<dbReference type="PRINTS" id="PR00778">
    <property type="entry name" value="HTHARSR"/>
</dbReference>
<comment type="caution">
    <text evidence="5">The sequence shown here is derived from an EMBL/GenBank/DDBJ whole genome shotgun (WGS) entry which is preliminary data.</text>
</comment>
<evidence type="ECO:0000259" key="4">
    <source>
        <dbReference type="PROSITE" id="PS50987"/>
    </source>
</evidence>
<gene>
    <name evidence="5" type="ORF">LCGC14_0110510</name>
</gene>
<dbReference type="GO" id="GO:0003677">
    <property type="term" value="F:DNA binding"/>
    <property type="evidence" value="ECO:0007669"/>
    <property type="project" value="UniProtKB-KW"/>
</dbReference>
<dbReference type="InterPro" id="IPR051081">
    <property type="entry name" value="HTH_MetalResp_TranReg"/>
</dbReference>
<dbReference type="NCBIfam" id="NF033788">
    <property type="entry name" value="HTH_metalloreg"/>
    <property type="match status" value="1"/>
</dbReference>
<name>A0A0F9VAI4_9ZZZZ</name>
<dbReference type="SMART" id="SM00418">
    <property type="entry name" value="HTH_ARSR"/>
    <property type="match status" value="1"/>
</dbReference>
<accession>A0A0F9VAI4</accession>
<sequence>MVSRMSRFSPPAVFRCLADDTRARIALLIASEEELCVCELTCALQASQPKISRHLAELRNCGLLDHRRQGQWIYYSLSGDLPAWVREILQATLEAQRGWLHDDMQRLETMGARPVRQVSCC</sequence>
<organism evidence="5">
    <name type="scientific">marine sediment metagenome</name>
    <dbReference type="NCBI Taxonomy" id="412755"/>
    <lineage>
        <taxon>unclassified sequences</taxon>
        <taxon>metagenomes</taxon>
        <taxon>ecological metagenomes</taxon>
    </lineage>
</organism>
<dbReference type="FunFam" id="1.10.10.10:FF:000279">
    <property type="entry name" value="Transcriptional regulator, ArsR family"/>
    <property type="match status" value="1"/>
</dbReference>
<keyword evidence="1" id="KW-0805">Transcription regulation</keyword>
<feature type="domain" description="HTH arsR-type" evidence="4">
    <location>
        <begin position="2"/>
        <end position="96"/>
    </location>
</feature>
<dbReference type="Pfam" id="PF01022">
    <property type="entry name" value="HTH_5"/>
    <property type="match status" value="1"/>
</dbReference>
<dbReference type="PROSITE" id="PS50987">
    <property type="entry name" value="HTH_ARSR_2"/>
    <property type="match status" value="1"/>
</dbReference>
<evidence type="ECO:0000313" key="5">
    <source>
        <dbReference type="EMBL" id="KKO02186.1"/>
    </source>
</evidence>
<dbReference type="AlphaFoldDB" id="A0A0F9VAI4"/>
<dbReference type="SUPFAM" id="SSF46785">
    <property type="entry name" value="Winged helix' DNA-binding domain"/>
    <property type="match status" value="1"/>
</dbReference>
<protein>
    <recommendedName>
        <fullName evidence="4">HTH arsR-type domain-containing protein</fullName>
    </recommendedName>
</protein>
<evidence type="ECO:0000256" key="2">
    <source>
        <dbReference type="ARBA" id="ARBA00023125"/>
    </source>
</evidence>
<evidence type="ECO:0000256" key="3">
    <source>
        <dbReference type="ARBA" id="ARBA00023163"/>
    </source>
</evidence>
<keyword evidence="2" id="KW-0238">DNA-binding</keyword>
<dbReference type="NCBIfam" id="NF007528">
    <property type="entry name" value="PRK10141.1"/>
    <property type="match status" value="1"/>
</dbReference>
<dbReference type="EMBL" id="LAZR01000032">
    <property type="protein sequence ID" value="KKO02186.1"/>
    <property type="molecule type" value="Genomic_DNA"/>
</dbReference>
<dbReference type="PANTHER" id="PTHR33154">
    <property type="entry name" value="TRANSCRIPTIONAL REGULATOR, ARSR FAMILY"/>
    <property type="match status" value="1"/>
</dbReference>
<dbReference type="InterPro" id="IPR036390">
    <property type="entry name" value="WH_DNA-bd_sf"/>
</dbReference>
<dbReference type="InterPro" id="IPR036388">
    <property type="entry name" value="WH-like_DNA-bd_sf"/>
</dbReference>
<dbReference type="GO" id="GO:0003700">
    <property type="term" value="F:DNA-binding transcription factor activity"/>
    <property type="evidence" value="ECO:0007669"/>
    <property type="project" value="InterPro"/>
</dbReference>
<dbReference type="InterPro" id="IPR001845">
    <property type="entry name" value="HTH_ArsR_DNA-bd_dom"/>
</dbReference>